<gene>
    <name evidence="1" type="ORF">Slati_2778700</name>
</gene>
<proteinExistence type="predicted"/>
<comment type="caution">
    <text evidence="1">The sequence shown here is derived from an EMBL/GenBank/DDBJ whole genome shotgun (WGS) entry which is preliminary data.</text>
</comment>
<name>A0AAW2VZR9_9LAMI</name>
<sequence length="70" mass="7687">MAAIVDSRIVPSAAGGSATSCSFHFFGTNGRLARFCDGEFMEFDARLKQRSKGNINREPVLHVAYSQCCR</sequence>
<accession>A0AAW2VZR9</accession>
<reference evidence="1" key="2">
    <citation type="journal article" date="2024" name="Plant">
        <title>Genomic evolution and insights into agronomic trait innovations of Sesamum species.</title>
        <authorList>
            <person name="Miao H."/>
            <person name="Wang L."/>
            <person name="Qu L."/>
            <person name="Liu H."/>
            <person name="Sun Y."/>
            <person name="Le M."/>
            <person name="Wang Q."/>
            <person name="Wei S."/>
            <person name="Zheng Y."/>
            <person name="Lin W."/>
            <person name="Duan Y."/>
            <person name="Cao H."/>
            <person name="Xiong S."/>
            <person name="Wang X."/>
            <person name="Wei L."/>
            <person name="Li C."/>
            <person name="Ma Q."/>
            <person name="Ju M."/>
            <person name="Zhao R."/>
            <person name="Li G."/>
            <person name="Mu C."/>
            <person name="Tian Q."/>
            <person name="Mei H."/>
            <person name="Zhang T."/>
            <person name="Gao T."/>
            <person name="Zhang H."/>
        </authorList>
    </citation>
    <scope>NUCLEOTIDE SEQUENCE</scope>
    <source>
        <strain evidence="1">KEN1</strain>
    </source>
</reference>
<organism evidence="1">
    <name type="scientific">Sesamum latifolium</name>
    <dbReference type="NCBI Taxonomy" id="2727402"/>
    <lineage>
        <taxon>Eukaryota</taxon>
        <taxon>Viridiplantae</taxon>
        <taxon>Streptophyta</taxon>
        <taxon>Embryophyta</taxon>
        <taxon>Tracheophyta</taxon>
        <taxon>Spermatophyta</taxon>
        <taxon>Magnoliopsida</taxon>
        <taxon>eudicotyledons</taxon>
        <taxon>Gunneridae</taxon>
        <taxon>Pentapetalae</taxon>
        <taxon>asterids</taxon>
        <taxon>lamiids</taxon>
        <taxon>Lamiales</taxon>
        <taxon>Pedaliaceae</taxon>
        <taxon>Sesamum</taxon>
    </lineage>
</organism>
<evidence type="ECO:0000313" key="1">
    <source>
        <dbReference type="EMBL" id="KAL0434444.1"/>
    </source>
</evidence>
<dbReference type="EMBL" id="JACGWN010000009">
    <property type="protein sequence ID" value="KAL0434444.1"/>
    <property type="molecule type" value="Genomic_DNA"/>
</dbReference>
<protein>
    <submittedName>
        <fullName evidence="1">Uncharacterized protein</fullName>
    </submittedName>
</protein>
<dbReference type="AlphaFoldDB" id="A0AAW2VZR9"/>
<reference evidence="1" key="1">
    <citation type="submission" date="2020-06" db="EMBL/GenBank/DDBJ databases">
        <authorList>
            <person name="Li T."/>
            <person name="Hu X."/>
            <person name="Zhang T."/>
            <person name="Song X."/>
            <person name="Zhang H."/>
            <person name="Dai N."/>
            <person name="Sheng W."/>
            <person name="Hou X."/>
            <person name="Wei L."/>
        </authorList>
    </citation>
    <scope>NUCLEOTIDE SEQUENCE</scope>
    <source>
        <strain evidence="1">KEN1</strain>
        <tissue evidence="1">Leaf</tissue>
    </source>
</reference>